<evidence type="ECO:0000313" key="3">
    <source>
        <dbReference type="Proteomes" id="UP000050794"/>
    </source>
</evidence>
<sequence length="84" mass="8818">MTINGKPQLQQDKLNRTEHSESGGAYDAKGNKGRASVSVYAGAIGGACASFLPCRDKSDCGCLTELKSNGITNGLLGARFQRIL</sequence>
<evidence type="ECO:0000313" key="2">
    <source>
        <dbReference type="EMBL" id="VDM42208.1"/>
    </source>
</evidence>
<gene>
    <name evidence="2" type="ORF">TCNE_LOCUS10887</name>
</gene>
<reference evidence="2 3" key="2">
    <citation type="submission" date="2018-11" db="EMBL/GenBank/DDBJ databases">
        <authorList>
            <consortium name="Pathogen Informatics"/>
        </authorList>
    </citation>
    <scope>NUCLEOTIDE SEQUENCE [LARGE SCALE GENOMIC DNA]</scope>
</reference>
<dbReference type="WBParaSite" id="TCNE_0001088701-mRNA-1">
    <property type="protein sequence ID" value="TCNE_0001088701-mRNA-1"/>
    <property type="gene ID" value="TCNE_0001088701"/>
</dbReference>
<feature type="compositionally biased region" description="Polar residues" evidence="1">
    <location>
        <begin position="1"/>
        <end position="12"/>
    </location>
</feature>
<keyword evidence="3" id="KW-1185">Reference proteome</keyword>
<dbReference type="Proteomes" id="UP000050794">
    <property type="component" value="Unassembled WGS sequence"/>
</dbReference>
<protein>
    <submittedName>
        <fullName evidence="4">Lipoprotein</fullName>
    </submittedName>
</protein>
<proteinExistence type="predicted"/>
<dbReference type="AlphaFoldDB" id="A0A183UQW7"/>
<feature type="region of interest" description="Disordered" evidence="1">
    <location>
        <begin position="1"/>
        <end position="33"/>
    </location>
</feature>
<name>A0A183UQW7_TOXCA</name>
<dbReference type="EMBL" id="UYWY01020652">
    <property type="protein sequence ID" value="VDM42208.1"/>
    <property type="molecule type" value="Genomic_DNA"/>
</dbReference>
<evidence type="ECO:0000313" key="4">
    <source>
        <dbReference type="WBParaSite" id="TCNE_0001088701-mRNA-1"/>
    </source>
</evidence>
<accession>A0A183UQW7</accession>
<evidence type="ECO:0000256" key="1">
    <source>
        <dbReference type="SAM" id="MobiDB-lite"/>
    </source>
</evidence>
<reference evidence="4" key="1">
    <citation type="submission" date="2016-06" db="UniProtKB">
        <authorList>
            <consortium name="WormBaseParasite"/>
        </authorList>
    </citation>
    <scope>IDENTIFICATION</scope>
</reference>
<organism evidence="3 4">
    <name type="scientific">Toxocara canis</name>
    <name type="common">Canine roundworm</name>
    <dbReference type="NCBI Taxonomy" id="6265"/>
    <lineage>
        <taxon>Eukaryota</taxon>
        <taxon>Metazoa</taxon>
        <taxon>Ecdysozoa</taxon>
        <taxon>Nematoda</taxon>
        <taxon>Chromadorea</taxon>
        <taxon>Rhabditida</taxon>
        <taxon>Spirurina</taxon>
        <taxon>Ascaridomorpha</taxon>
        <taxon>Ascaridoidea</taxon>
        <taxon>Toxocaridae</taxon>
        <taxon>Toxocara</taxon>
    </lineage>
</organism>